<keyword evidence="8" id="KW-1185">Reference proteome</keyword>
<dbReference type="GO" id="GO:1904263">
    <property type="term" value="P:positive regulation of TORC1 signaling"/>
    <property type="evidence" value="ECO:0007669"/>
    <property type="project" value="TreeGrafter"/>
</dbReference>
<evidence type="ECO:0000256" key="1">
    <source>
        <dbReference type="ARBA" id="ARBA00004371"/>
    </source>
</evidence>
<dbReference type="InterPro" id="IPR024135">
    <property type="entry name" value="LAMTOR5"/>
</dbReference>
<dbReference type="Pfam" id="PF16672">
    <property type="entry name" value="LAMTOR5"/>
    <property type="match status" value="1"/>
</dbReference>
<protein>
    <recommendedName>
        <fullName evidence="6">Late endosomal/lysosomal adaptor and MAPK and MTOR activator 5</fullName>
    </recommendedName>
</protein>
<gene>
    <name evidence="7" type="ORF">M427DRAFT_134319</name>
</gene>
<dbReference type="GO" id="GO:0071230">
    <property type="term" value="P:cellular response to amino acid stimulus"/>
    <property type="evidence" value="ECO:0007669"/>
    <property type="project" value="TreeGrafter"/>
</dbReference>
<dbReference type="Proteomes" id="UP000070544">
    <property type="component" value="Unassembled WGS sequence"/>
</dbReference>
<evidence type="ECO:0000256" key="4">
    <source>
        <dbReference type="ARBA" id="ARBA00022490"/>
    </source>
</evidence>
<evidence type="ECO:0000256" key="2">
    <source>
        <dbReference type="ARBA" id="ARBA00004496"/>
    </source>
</evidence>
<keyword evidence="4" id="KW-0963">Cytoplasm</keyword>
<dbReference type="GO" id="GO:0071986">
    <property type="term" value="C:Ragulator complex"/>
    <property type="evidence" value="ECO:0007669"/>
    <property type="project" value="InterPro"/>
</dbReference>
<organism evidence="7 8">
    <name type="scientific">Gonapodya prolifera (strain JEL478)</name>
    <name type="common">Monoblepharis prolifera</name>
    <dbReference type="NCBI Taxonomy" id="1344416"/>
    <lineage>
        <taxon>Eukaryota</taxon>
        <taxon>Fungi</taxon>
        <taxon>Fungi incertae sedis</taxon>
        <taxon>Chytridiomycota</taxon>
        <taxon>Chytridiomycota incertae sedis</taxon>
        <taxon>Monoblepharidomycetes</taxon>
        <taxon>Monoblepharidales</taxon>
        <taxon>Gonapodyaceae</taxon>
        <taxon>Gonapodya</taxon>
    </lineage>
</organism>
<dbReference type="PANTHER" id="PTHR13342:SF2">
    <property type="entry name" value="RAGULATOR COMPLEX PROTEIN LAMTOR5"/>
    <property type="match status" value="1"/>
</dbReference>
<evidence type="ECO:0000256" key="5">
    <source>
        <dbReference type="ARBA" id="ARBA00023228"/>
    </source>
</evidence>
<dbReference type="PANTHER" id="PTHR13342">
    <property type="entry name" value="RAGULATOR COMPLEX PROTEIN LAMTOR5"/>
    <property type="match status" value="1"/>
</dbReference>
<sequence>MEQPLQQVLANISENDEILGALVTDSKGLLLESSGTVSPSLAGYVCSLATRAAELGKLVGAEPVGQGSTESLLVYPTVVVEGERRSVTVKRGDSFSLGIFRDNVSSGH</sequence>
<dbReference type="GO" id="GO:0005085">
    <property type="term" value="F:guanyl-nucleotide exchange factor activity"/>
    <property type="evidence" value="ECO:0007669"/>
    <property type="project" value="TreeGrafter"/>
</dbReference>
<comment type="similarity">
    <text evidence="3">Belongs to the LAMTOR5 family.</text>
</comment>
<dbReference type="GO" id="GO:0043066">
    <property type="term" value="P:negative regulation of apoptotic process"/>
    <property type="evidence" value="ECO:0007669"/>
    <property type="project" value="InterPro"/>
</dbReference>
<dbReference type="OrthoDB" id="76862at2759"/>
<reference evidence="7 8" key="1">
    <citation type="journal article" date="2015" name="Genome Biol. Evol.">
        <title>Phylogenomic analyses indicate that early fungi evolved digesting cell walls of algal ancestors of land plants.</title>
        <authorList>
            <person name="Chang Y."/>
            <person name="Wang S."/>
            <person name="Sekimoto S."/>
            <person name="Aerts A.L."/>
            <person name="Choi C."/>
            <person name="Clum A."/>
            <person name="LaButti K.M."/>
            <person name="Lindquist E.A."/>
            <person name="Yee Ngan C."/>
            <person name="Ohm R.A."/>
            <person name="Salamov A.A."/>
            <person name="Grigoriev I.V."/>
            <person name="Spatafora J.W."/>
            <person name="Berbee M.L."/>
        </authorList>
    </citation>
    <scope>NUCLEOTIDE SEQUENCE [LARGE SCALE GENOMIC DNA]</scope>
    <source>
        <strain evidence="7 8">JEL478</strain>
    </source>
</reference>
<accession>A0A139AHS9</accession>
<name>A0A139AHS9_GONPJ</name>
<comment type="subcellular location">
    <subcellularLocation>
        <location evidence="2">Cytoplasm</location>
    </subcellularLocation>
    <subcellularLocation>
        <location evidence="1">Lysosome</location>
    </subcellularLocation>
</comment>
<keyword evidence="5" id="KW-0458">Lysosome</keyword>
<evidence type="ECO:0000313" key="7">
    <source>
        <dbReference type="EMBL" id="KXS16288.1"/>
    </source>
</evidence>
<dbReference type="SUPFAM" id="SSF103196">
    <property type="entry name" value="Roadblock/LC7 domain"/>
    <property type="match status" value="1"/>
</dbReference>
<evidence type="ECO:0000256" key="6">
    <source>
        <dbReference type="ARBA" id="ARBA00032692"/>
    </source>
</evidence>
<evidence type="ECO:0000256" key="3">
    <source>
        <dbReference type="ARBA" id="ARBA00007795"/>
    </source>
</evidence>
<evidence type="ECO:0000313" key="8">
    <source>
        <dbReference type="Proteomes" id="UP000070544"/>
    </source>
</evidence>
<dbReference type="Gene3D" id="3.30.450.30">
    <property type="entry name" value="Dynein light chain 2a, cytoplasmic"/>
    <property type="match status" value="1"/>
</dbReference>
<dbReference type="AlphaFoldDB" id="A0A139AHS9"/>
<dbReference type="EMBL" id="KQ965754">
    <property type="protein sequence ID" value="KXS16288.1"/>
    <property type="molecule type" value="Genomic_DNA"/>
</dbReference>
<proteinExistence type="inferred from homology"/>